<feature type="non-terminal residue" evidence="2">
    <location>
        <position position="1"/>
    </location>
</feature>
<evidence type="ECO:0000256" key="1">
    <source>
        <dbReference type="SAM" id="MobiDB-lite"/>
    </source>
</evidence>
<comment type="caution">
    <text evidence="2">The sequence shown here is derived from an EMBL/GenBank/DDBJ whole genome shotgun (WGS) entry which is preliminary data.</text>
</comment>
<dbReference type="EMBL" id="AJWZ01011581">
    <property type="protein sequence ID" value="EKC44713.1"/>
    <property type="molecule type" value="Genomic_DNA"/>
</dbReference>
<feature type="region of interest" description="Disordered" evidence="1">
    <location>
        <begin position="1"/>
        <end position="27"/>
    </location>
</feature>
<accession>K1RGT4</accession>
<gene>
    <name evidence="2" type="ORF">OBE_17324</name>
</gene>
<protein>
    <submittedName>
        <fullName evidence="2">Uncharacterized protein</fullName>
    </submittedName>
</protein>
<dbReference type="AlphaFoldDB" id="K1RGT4"/>
<proteinExistence type="predicted"/>
<sequence length="27" mass="3151">SEQESPDMSNRSKEAYKDENAQLKKTH</sequence>
<name>K1RGT4_9ZZZZ</name>
<feature type="compositionally biased region" description="Basic and acidic residues" evidence="1">
    <location>
        <begin position="10"/>
        <end position="27"/>
    </location>
</feature>
<organism evidence="2">
    <name type="scientific">human gut metagenome</name>
    <dbReference type="NCBI Taxonomy" id="408170"/>
    <lineage>
        <taxon>unclassified sequences</taxon>
        <taxon>metagenomes</taxon>
        <taxon>organismal metagenomes</taxon>
    </lineage>
</organism>
<reference evidence="2" key="1">
    <citation type="journal article" date="2013" name="Environ. Microbiol.">
        <title>Microbiota from the distal guts of lean and obese adolescents exhibit partial functional redundancy besides clear differences in community structure.</title>
        <authorList>
            <person name="Ferrer M."/>
            <person name="Ruiz A."/>
            <person name="Lanza F."/>
            <person name="Haange S.B."/>
            <person name="Oberbach A."/>
            <person name="Till H."/>
            <person name="Bargiela R."/>
            <person name="Campoy C."/>
            <person name="Segura M.T."/>
            <person name="Richter M."/>
            <person name="von Bergen M."/>
            <person name="Seifert J."/>
            <person name="Suarez A."/>
        </authorList>
    </citation>
    <scope>NUCLEOTIDE SEQUENCE</scope>
</reference>
<evidence type="ECO:0000313" key="2">
    <source>
        <dbReference type="EMBL" id="EKC44713.1"/>
    </source>
</evidence>